<comment type="caution">
    <text evidence="2">The sequence shown here is derived from an EMBL/GenBank/DDBJ whole genome shotgun (WGS) entry which is preliminary data.</text>
</comment>
<organism evidence="2 3">
    <name type="scientific">Dictyobacter formicarum</name>
    <dbReference type="NCBI Taxonomy" id="2778368"/>
    <lineage>
        <taxon>Bacteria</taxon>
        <taxon>Bacillati</taxon>
        <taxon>Chloroflexota</taxon>
        <taxon>Ktedonobacteria</taxon>
        <taxon>Ktedonobacterales</taxon>
        <taxon>Dictyobacteraceae</taxon>
        <taxon>Dictyobacter</taxon>
    </lineage>
</organism>
<accession>A0ABQ3VLP9</accession>
<reference evidence="2 3" key="1">
    <citation type="journal article" date="2021" name="Int. J. Syst. Evol. Microbiol.">
        <title>Reticulibacter mediterranei gen. nov., sp. nov., within the new family Reticulibacteraceae fam. nov., and Ktedonospora formicarum gen. nov., sp. nov., Ktedonobacter robiniae sp. nov., Dictyobacter formicarum sp. nov. and Dictyobacter arantiisoli sp. nov., belonging to the class Ktedonobacteria.</title>
        <authorList>
            <person name="Yabe S."/>
            <person name="Zheng Y."/>
            <person name="Wang C.M."/>
            <person name="Sakai Y."/>
            <person name="Abe K."/>
            <person name="Yokota A."/>
            <person name="Donadio S."/>
            <person name="Cavaletti L."/>
            <person name="Monciardini P."/>
        </authorList>
    </citation>
    <scope>NUCLEOTIDE SEQUENCE [LARGE SCALE GENOMIC DNA]</scope>
    <source>
        <strain evidence="2 3">SOSP1-9</strain>
    </source>
</reference>
<protein>
    <submittedName>
        <fullName evidence="2">Uncharacterized protein</fullName>
    </submittedName>
</protein>
<sequence>MAKATLLETSFLGLNNRGGRRLIETSTEDVSRGYLQRHLDSLTPLSAQEVCERNEQEPKPIERGKSAKRRAPTSGKPDMVPELL</sequence>
<keyword evidence="3" id="KW-1185">Reference proteome</keyword>
<evidence type="ECO:0000256" key="1">
    <source>
        <dbReference type="SAM" id="MobiDB-lite"/>
    </source>
</evidence>
<gene>
    <name evidence="2" type="ORF">KSZ_51400</name>
</gene>
<dbReference type="Proteomes" id="UP000635565">
    <property type="component" value="Unassembled WGS sequence"/>
</dbReference>
<evidence type="ECO:0000313" key="2">
    <source>
        <dbReference type="EMBL" id="GHO87134.1"/>
    </source>
</evidence>
<feature type="region of interest" description="Disordered" evidence="1">
    <location>
        <begin position="46"/>
        <end position="84"/>
    </location>
</feature>
<proteinExistence type="predicted"/>
<dbReference type="EMBL" id="BNJJ01000015">
    <property type="protein sequence ID" value="GHO87134.1"/>
    <property type="molecule type" value="Genomic_DNA"/>
</dbReference>
<name>A0ABQ3VLP9_9CHLR</name>
<feature type="compositionally biased region" description="Basic and acidic residues" evidence="1">
    <location>
        <begin position="50"/>
        <end position="65"/>
    </location>
</feature>
<evidence type="ECO:0000313" key="3">
    <source>
        <dbReference type="Proteomes" id="UP000635565"/>
    </source>
</evidence>